<dbReference type="PANTHER" id="PTHR33420:SF3">
    <property type="entry name" value="FIMBRIAL SUBUNIT ELFA"/>
    <property type="match status" value="1"/>
</dbReference>
<dbReference type="Proteomes" id="UP000288794">
    <property type="component" value="Unassembled WGS sequence"/>
</dbReference>
<dbReference type="InterPro" id="IPR050263">
    <property type="entry name" value="Bact_Fimbrial_Adh_Pro"/>
</dbReference>
<dbReference type="InterPro" id="IPR008966">
    <property type="entry name" value="Adhesion_dom_sf"/>
</dbReference>
<dbReference type="GO" id="GO:0043709">
    <property type="term" value="P:cell adhesion involved in single-species biofilm formation"/>
    <property type="evidence" value="ECO:0007669"/>
    <property type="project" value="TreeGrafter"/>
</dbReference>
<dbReference type="GO" id="GO:0009289">
    <property type="term" value="C:pilus"/>
    <property type="evidence" value="ECO:0007669"/>
    <property type="project" value="UniProtKB-SubCell"/>
</dbReference>
<keyword evidence="7" id="KW-1185">Reference proteome</keyword>
<proteinExistence type="inferred from homology"/>
<keyword evidence="3 5" id="KW-0732">Signal</keyword>
<feature type="signal peptide" evidence="5">
    <location>
        <begin position="1"/>
        <end position="21"/>
    </location>
</feature>
<evidence type="ECO:0000313" key="6">
    <source>
        <dbReference type="EMBL" id="RWR01055.1"/>
    </source>
</evidence>
<evidence type="ECO:0000256" key="5">
    <source>
        <dbReference type="SAM" id="SignalP"/>
    </source>
</evidence>
<comment type="subcellular location">
    <subcellularLocation>
        <location evidence="1">Fimbrium</location>
    </subcellularLocation>
</comment>
<reference evidence="6 7" key="1">
    <citation type="submission" date="2014-04" db="EMBL/GenBank/DDBJ databases">
        <title>Draft genome sequence of Pantoea beijingensis strain LMG 27579, an emerging pathogen to Pleurotus eryngii with potential industrial application.</title>
        <authorList>
            <person name="Xu F."/>
            <person name="Liu Y."/>
            <person name="Wang S."/>
            <person name="Yin Y."/>
            <person name="Ma Y."/>
            <person name="Zhao S."/>
            <person name="Rong C."/>
        </authorList>
    </citation>
    <scope>NUCLEOTIDE SEQUENCE [LARGE SCALE GENOMIC DNA]</scope>
    <source>
        <strain evidence="6 7">LMG 27579</strain>
    </source>
</reference>
<evidence type="ECO:0000313" key="7">
    <source>
        <dbReference type="Proteomes" id="UP000288794"/>
    </source>
</evidence>
<dbReference type="InterPro" id="IPR036937">
    <property type="entry name" value="Adhesion_dom_fimbrial_sf"/>
</dbReference>
<sequence>MNKISLLLLVLTMTVPVISFSEEVTININANVIERSCAISNDSINANVDLQAGNLKGSKIGIPFAGSAFSISLEDCPENISTAYVTFAGASDPVMGNLLKNMAETDVSANGVALGLYNLAYNNIDIRNNKEILTINHGLIKNTFGFLAYYVRVSDVFSAGKVLSIVDFELAYD</sequence>
<feature type="chain" id="PRO_5019056927" evidence="5">
    <location>
        <begin position="22"/>
        <end position="173"/>
    </location>
</feature>
<evidence type="ECO:0000256" key="3">
    <source>
        <dbReference type="ARBA" id="ARBA00022729"/>
    </source>
</evidence>
<evidence type="ECO:0000256" key="4">
    <source>
        <dbReference type="ARBA" id="ARBA00023263"/>
    </source>
</evidence>
<dbReference type="RefSeq" id="WP_128179123.1">
    <property type="nucleotide sequence ID" value="NZ_CP071409.1"/>
</dbReference>
<organism evidence="6 7">
    <name type="scientific">[Pantoea] beijingensis</name>
    <dbReference type="NCBI Taxonomy" id="1324864"/>
    <lineage>
        <taxon>Bacteria</taxon>
        <taxon>Pseudomonadati</taxon>
        <taxon>Pseudomonadota</taxon>
        <taxon>Gammaproteobacteria</taxon>
        <taxon>Enterobacterales</taxon>
        <taxon>Erwiniaceae</taxon>
        <taxon>Erwinia</taxon>
    </lineage>
</organism>
<dbReference type="AlphaFoldDB" id="A0A443IAL3"/>
<dbReference type="Gene3D" id="2.60.40.1090">
    <property type="entry name" value="Fimbrial-type adhesion domain"/>
    <property type="match status" value="1"/>
</dbReference>
<name>A0A443IAL3_9GAMM</name>
<protein>
    <submittedName>
        <fullName evidence="6">Fimbrial protein</fullName>
    </submittedName>
</protein>
<evidence type="ECO:0000256" key="1">
    <source>
        <dbReference type="ARBA" id="ARBA00004561"/>
    </source>
</evidence>
<dbReference type="SUPFAM" id="SSF49401">
    <property type="entry name" value="Bacterial adhesins"/>
    <property type="match status" value="1"/>
</dbReference>
<dbReference type="PANTHER" id="PTHR33420">
    <property type="entry name" value="FIMBRIAL SUBUNIT ELFA-RELATED"/>
    <property type="match status" value="1"/>
</dbReference>
<comment type="similarity">
    <text evidence="2">Belongs to the fimbrial protein family.</text>
</comment>
<accession>A0A443IAL3</accession>
<gene>
    <name evidence="6" type="ORF">ED28_16535</name>
</gene>
<dbReference type="EMBL" id="JMEE01000044">
    <property type="protein sequence ID" value="RWR01055.1"/>
    <property type="molecule type" value="Genomic_DNA"/>
</dbReference>
<keyword evidence="4" id="KW-0281">Fimbrium</keyword>
<comment type="caution">
    <text evidence="6">The sequence shown here is derived from an EMBL/GenBank/DDBJ whole genome shotgun (WGS) entry which is preliminary data.</text>
</comment>
<evidence type="ECO:0000256" key="2">
    <source>
        <dbReference type="ARBA" id="ARBA00006671"/>
    </source>
</evidence>